<dbReference type="eggNOG" id="KOG1515">
    <property type="taxonomic scope" value="Eukaryota"/>
</dbReference>
<dbReference type="InterPro" id="IPR050300">
    <property type="entry name" value="GDXG_lipolytic_enzyme"/>
</dbReference>
<dbReference type="SUPFAM" id="SSF53474">
    <property type="entry name" value="alpha/beta-Hydrolases"/>
    <property type="match status" value="1"/>
</dbReference>
<protein>
    <recommendedName>
        <fullName evidence="2">Alpha/beta hydrolase fold-3 domain-containing protein</fullName>
    </recommendedName>
</protein>
<dbReference type="Gene3D" id="3.40.50.1820">
    <property type="entry name" value="alpha/beta hydrolase"/>
    <property type="match status" value="1"/>
</dbReference>
<accession>V5F977</accession>
<dbReference type="Pfam" id="PF07859">
    <property type="entry name" value="Abhydrolase_3"/>
    <property type="match status" value="1"/>
</dbReference>
<gene>
    <name evidence="3" type="ORF">PVAR5_1217</name>
</gene>
<comment type="caution">
    <text evidence="3">The sequence shown here is derived from an EMBL/GenBank/DDBJ whole genome shotgun (WGS) entry which is preliminary data.</text>
</comment>
<dbReference type="AlphaFoldDB" id="V5F977"/>
<dbReference type="GO" id="GO:0016787">
    <property type="term" value="F:hydrolase activity"/>
    <property type="evidence" value="ECO:0007669"/>
    <property type="project" value="UniProtKB-KW"/>
</dbReference>
<dbReference type="Proteomes" id="UP000018001">
    <property type="component" value="Unassembled WGS sequence"/>
</dbReference>
<dbReference type="OrthoDB" id="433474at2759"/>
<sequence>MAVARWWLYTQAIFWRFLMRIGMFFHHVITPRSPTPTFTRSTPCLGSSSRSIQLHFYCPKDYSEQRKNGQRFPVIVNFHGGGFALGRATDDARWAQTVTCEVGAVVVSVDYRLAPENPFPAAVDDGVEALLYLASNASDLGVDASRIVLTGFSAGGNLAVTVPLRLRQVRDEARPELHRYESTQQLLDATNELHIIGIFSWYPILDFVLPREHRRAMSILPEKTLPSFFTNLFDESYLPNRDDRTSPYASPALATDQLLAEALPHHVFLYMCEWDMLLREGQVFVRRLQGLGKKVRAMMIEKVPHAWDKSPNPFRDQDSVNVLYREACAEMKALLHK</sequence>
<organism evidence="3 4">
    <name type="scientific">Byssochlamys spectabilis (strain No. 5 / NBRC 109023)</name>
    <name type="common">Paecilomyces variotii</name>
    <dbReference type="NCBI Taxonomy" id="1356009"/>
    <lineage>
        <taxon>Eukaryota</taxon>
        <taxon>Fungi</taxon>
        <taxon>Dikarya</taxon>
        <taxon>Ascomycota</taxon>
        <taxon>Pezizomycotina</taxon>
        <taxon>Eurotiomycetes</taxon>
        <taxon>Eurotiomycetidae</taxon>
        <taxon>Eurotiales</taxon>
        <taxon>Thermoascaceae</taxon>
        <taxon>Paecilomyces</taxon>
    </lineage>
</organism>
<feature type="domain" description="Alpha/beta hydrolase fold-3" evidence="2">
    <location>
        <begin position="75"/>
        <end position="307"/>
    </location>
</feature>
<name>V5F977_BYSSN</name>
<proteinExistence type="predicted"/>
<dbReference type="PANTHER" id="PTHR48081">
    <property type="entry name" value="AB HYDROLASE SUPERFAMILY PROTEIN C4A8.06C"/>
    <property type="match status" value="1"/>
</dbReference>
<dbReference type="InterPro" id="IPR029058">
    <property type="entry name" value="AB_hydrolase_fold"/>
</dbReference>
<dbReference type="PANTHER" id="PTHR48081:SF8">
    <property type="entry name" value="ALPHA_BETA HYDROLASE FOLD-3 DOMAIN-CONTAINING PROTEIN-RELATED"/>
    <property type="match status" value="1"/>
</dbReference>
<evidence type="ECO:0000313" key="3">
    <source>
        <dbReference type="EMBL" id="GAD92624.1"/>
    </source>
</evidence>
<keyword evidence="4" id="KW-1185">Reference proteome</keyword>
<evidence type="ECO:0000259" key="2">
    <source>
        <dbReference type="Pfam" id="PF07859"/>
    </source>
</evidence>
<dbReference type="InterPro" id="IPR013094">
    <property type="entry name" value="AB_hydrolase_3"/>
</dbReference>
<keyword evidence="1" id="KW-0378">Hydrolase</keyword>
<evidence type="ECO:0000313" key="4">
    <source>
        <dbReference type="Proteomes" id="UP000018001"/>
    </source>
</evidence>
<dbReference type="EMBL" id="BAUL01000032">
    <property type="protein sequence ID" value="GAD92624.1"/>
    <property type="molecule type" value="Genomic_DNA"/>
</dbReference>
<evidence type="ECO:0000256" key="1">
    <source>
        <dbReference type="ARBA" id="ARBA00022801"/>
    </source>
</evidence>
<dbReference type="HOGENOM" id="CLU_012494_3_2_1"/>
<dbReference type="InParanoid" id="V5F977"/>
<reference evidence="4" key="1">
    <citation type="journal article" date="2014" name="Genome Announc.">
        <title>Draft genome sequence of the formaldehyde-resistant fungus Byssochlamys spectabilis No. 5 (anamorph Paecilomyces variotii No. 5) (NBRC109023).</title>
        <authorList>
            <person name="Oka T."/>
            <person name="Ekino K."/>
            <person name="Fukuda K."/>
            <person name="Nomura Y."/>
        </authorList>
    </citation>
    <scope>NUCLEOTIDE SEQUENCE [LARGE SCALE GENOMIC DNA]</scope>
    <source>
        <strain evidence="4">No. 5 / NBRC 109023</strain>
    </source>
</reference>